<evidence type="ECO:0000313" key="10">
    <source>
        <dbReference type="EMBL" id="OLP96412.1"/>
    </source>
</evidence>
<keyword evidence="5" id="KW-0833">Ubl conjugation pathway</keyword>
<evidence type="ECO:0000256" key="5">
    <source>
        <dbReference type="ARBA" id="ARBA00022786"/>
    </source>
</evidence>
<keyword evidence="4 7" id="KW-0863">Zinc-finger</keyword>
<evidence type="ECO:0000256" key="3">
    <source>
        <dbReference type="ARBA" id="ARBA00022737"/>
    </source>
</evidence>
<keyword evidence="2" id="KW-0479">Metal-binding</keyword>
<dbReference type="InterPro" id="IPR031127">
    <property type="entry name" value="E3_UB_ligase_RBR"/>
</dbReference>
<keyword evidence="11" id="KW-1185">Reference proteome</keyword>
<dbReference type="GO" id="GO:0004842">
    <property type="term" value="F:ubiquitin-protein transferase activity"/>
    <property type="evidence" value="ECO:0007669"/>
    <property type="project" value="InterPro"/>
</dbReference>
<dbReference type="Proteomes" id="UP000186817">
    <property type="component" value="Unassembled WGS sequence"/>
</dbReference>
<dbReference type="PANTHER" id="PTHR11685">
    <property type="entry name" value="RBR FAMILY RING FINGER AND IBR DOMAIN-CONTAINING"/>
    <property type="match status" value="1"/>
</dbReference>
<dbReference type="OMA" id="QFKSMEM"/>
<dbReference type="PROSITE" id="PS51873">
    <property type="entry name" value="TRIAD"/>
    <property type="match status" value="1"/>
</dbReference>
<reference evidence="10 11" key="1">
    <citation type="submission" date="2016-02" db="EMBL/GenBank/DDBJ databases">
        <title>Genome analysis of coral dinoflagellate symbionts highlights evolutionary adaptations to a symbiotic lifestyle.</title>
        <authorList>
            <person name="Aranda M."/>
            <person name="Li Y."/>
            <person name="Liew Y.J."/>
            <person name="Baumgarten S."/>
            <person name="Simakov O."/>
            <person name="Wilson M."/>
            <person name="Piel J."/>
            <person name="Ashoor H."/>
            <person name="Bougouffa S."/>
            <person name="Bajic V.B."/>
            <person name="Ryu T."/>
            <person name="Ravasi T."/>
            <person name="Bayer T."/>
            <person name="Micklem G."/>
            <person name="Kim H."/>
            <person name="Bhak J."/>
            <person name="Lajeunesse T.C."/>
            <person name="Voolstra C.R."/>
        </authorList>
    </citation>
    <scope>NUCLEOTIDE SEQUENCE [LARGE SCALE GENOMIC DNA]</scope>
    <source>
        <strain evidence="10 11">CCMP2467</strain>
    </source>
</reference>
<keyword evidence="6" id="KW-0862">Zinc</keyword>
<dbReference type="PROSITE" id="PS50089">
    <property type="entry name" value="ZF_RING_2"/>
    <property type="match status" value="1"/>
</dbReference>
<evidence type="ECO:0000256" key="4">
    <source>
        <dbReference type="ARBA" id="ARBA00022771"/>
    </source>
</evidence>
<feature type="domain" description="RING-type" evidence="9">
    <location>
        <begin position="81"/>
        <end position="298"/>
    </location>
</feature>
<keyword evidence="3" id="KW-0677">Repeat</keyword>
<accession>A0A1Q9DML3</accession>
<feature type="domain" description="RING-type" evidence="8">
    <location>
        <begin position="85"/>
        <end position="135"/>
    </location>
</feature>
<evidence type="ECO:0000313" key="11">
    <source>
        <dbReference type="Proteomes" id="UP000186817"/>
    </source>
</evidence>
<dbReference type="Gene3D" id="3.30.40.10">
    <property type="entry name" value="Zinc/RING finger domain, C3HC4 (zinc finger)"/>
    <property type="match status" value="1"/>
</dbReference>
<comment type="caution">
    <text evidence="10">The sequence shown here is derived from an EMBL/GenBank/DDBJ whole genome shotgun (WGS) entry which is preliminary data.</text>
</comment>
<name>A0A1Q9DML3_SYMMI</name>
<dbReference type="GO" id="GO:0008270">
    <property type="term" value="F:zinc ion binding"/>
    <property type="evidence" value="ECO:0007669"/>
    <property type="project" value="UniProtKB-KW"/>
</dbReference>
<evidence type="ECO:0000259" key="8">
    <source>
        <dbReference type="PROSITE" id="PS50089"/>
    </source>
</evidence>
<sequence>MCAARFMGKVKIRDVVGNKLREAKPEIMEAPRLGDVDPDAPLVQSPKEAVERRQYGSTDSAFARQLQEEFNQEVAAKEAKERFECPLCFDEVTLCEGVSLDCNHRLCSECFRNFLEVQIREKCVSEQELHCPMPKCSCPVSDHQVRGAVEGSDLWTRFLETRAELYRPDCPNERKCTCPCGEVIIVETVEDEGFVTCPSCKEKVCFKCQERHEGSSCAAYWQWRKENDTSDKAFQELMSSEGWRNCPVCQAPCSRASGCNYMTCGSMACRNAGGTNFCYVCGEKLMLATEHFTHFPDGMFSDYCLNKRKDPNEKQYDVFLDLYRKGFWGLLHVRSNKHARTHGSSPNETRGCGSEALAKPNPTAQWWKPSRTGLRSWNTRLVRKLVLRPVRAFGERELESDSAGPSVASHRYGPGSENMKIVILHIAVLQCPSHGKLQ</sequence>
<evidence type="ECO:0000256" key="2">
    <source>
        <dbReference type="ARBA" id="ARBA00022723"/>
    </source>
</evidence>
<dbReference type="Gene3D" id="1.20.120.1750">
    <property type="match status" value="1"/>
</dbReference>
<evidence type="ECO:0000256" key="7">
    <source>
        <dbReference type="PROSITE-ProRule" id="PRU00175"/>
    </source>
</evidence>
<organism evidence="10 11">
    <name type="scientific">Symbiodinium microadriaticum</name>
    <name type="common">Dinoflagellate</name>
    <name type="synonym">Zooxanthella microadriatica</name>
    <dbReference type="NCBI Taxonomy" id="2951"/>
    <lineage>
        <taxon>Eukaryota</taxon>
        <taxon>Sar</taxon>
        <taxon>Alveolata</taxon>
        <taxon>Dinophyceae</taxon>
        <taxon>Suessiales</taxon>
        <taxon>Symbiodiniaceae</taxon>
        <taxon>Symbiodinium</taxon>
    </lineage>
</organism>
<dbReference type="GO" id="GO:0016567">
    <property type="term" value="P:protein ubiquitination"/>
    <property type="evidence" value="ECO:0007669"/>
    <property type="project" value="InterPro"/>
</dbReference>
<keyword evidence="1" id="KW-0808">Transferase</keyword>
<dbReference type="AlphaFoldDB" id="A0A1Q9DML3"/>
<gene>
    <name evidence="10" type="primary">rbrA</name>
    <name evidence="10" type="ORF">AK812_SmicGene21373</name>
</gene>
<evidence type="ECO:0000256" key="6">
    <source>
        <dbReference type="ARBA" id="ARBA00022833"/>
    </source>
</evidence>
<dbReference type="InterPro" id="IPR013083">
    <property type="entry name" value="Znf_RING/FYVE/PHD"/>
</dbReference>
<dbReference type="InterPro" id="IPR001841">
    <property type="entry name" value="Znf_RING"/>
</dbReference>
<proteinExistence type="predicted"/>
<evidence type="ECO:0000256" key="1">
    <source>
        <dbReference type="ARBA" id="ARBA00022679"/>
    </source>
</evidence>
<dbReference type="EMBL" id="LSRX01000468">
    <property type="protein sequence ID" value="OLP96412.1"/>
    <property type="molecule type" value="Genomic_DNA"/>
</dbReference>
<dbReference type="SUPFAM" id="SSF57850">
    <property type="entry name" value="RING/U-box"/>
    <property type="match status" value="2"/>
</dbReference>
<dbReference type="InterPro" id="IPR044066">
    <property type="entry name" value="TRIAD_supradom"/>
</dbReference>
<dbReference type="OrthoDB" id="445742at2759"/>
<protein>
    <submittedName>
        <fullName evidence="10">Putative E3 ubiquitin-protein ligase rbrA</fullName>
    </submittedName>
</protein>
<evidence type="ECO:0000259" key="9">
    <source>
        <dbReference type="PROSITE" id="PS51873"/>
    </source>
</evidence>